<keyword evidence="2" id="KW-1185">Reference proteome</keyword>
<dbReference type="EMBL" id="JBHSBL010000028">
    <property type="protein sequence ID" value="MFC4071548.1"/>
    <property type="molecule type" value="Genomic_DNA"/>
</dbReference>
<dbReference type="RefSeq" id="WP_378072424.1">
    <property type="nucleotide sequence ID" value="NZ_JBHSBL010000028.1"/>
</dbReference>
<comment type="caution">
    <text evidence="1">The sequence shown here is derived from an EMBL/GenBank/DDBJ whole genome shotgun (WGS) entry which is preliminary data.</text>
</comment>
<accession>A0ABV8JAM9</accession>
<evidence type="ECO:0000313" key="2">
    <source>
        <dbReference type="Proteomes" id="UP001595867"/>
    </source>
</evidence>
<gene>
    <name evidence="1" type="ORF">ACFO0C_41990</name>
</gene>
<name>A0ABV8JAM9_9ACTN</name>
<protein>
    <submittedName>
        <fullName evidence="1">Uncharacterized protein</fullName>
    </submittedName>
</protein>
<evidence type="ECO:0000313" key="1">
    <source>
        <dbReference type="EMBL" id="MFC4071548.1"/>
    </source>
</evidence>
<reference evidence="2" key="1">
    <citation type="journal article" date="2019" name="Int. J. Syst. Evol. Microbiol.">
        <title>The Global Catalogue of Microorganisms (GCM) 10K type strain sequencing project: providing services to taxonomists for standard genome sequencing and annotation.</title>
        <authorList>
            <consortium name="The Broad Institute Genomics Platform"/>
            <consortium name="The Broad Institute Genome Sequencing Center for Infectious Disease"/>
            <person name="Wu L."/>
            <person name="Ma J."/>
        </authorList>
    </citation>
    <scope>NUCLEOTIDE SEQUENCE [LARGE SCALE GENOMIC DNA]</scope>
    <source>
        <strain evidence="2">TBRC 5832</strain>
    </source>
</reference>
<proteinExistence type="predicted"/>
<dbReference type="Proteomes" id="UP001595867">
    <property type="component" value="Unassembled WGS sequence"/>
</dbReference>
<sequence>MTDEGAVLAYPRIRAAIGEHPLRTGEIPVEHEMSLPLPTLRWGRPGFAVFAGAAVRRPQQPLRLSAPDRWLAVDAARGRLIAYNLTSAVPFAPAPLAGPVEVVPSGRTLAEVREDQKALGELIGDLAPVFLAGSGAAGDARRTALLHTLDAVLPAATRPWYEALTPDFFAWLKG</sequence>
<organism evidence="1 2">
    <name type="scientific">Actinoplanes subglobosus</name>
    <dbReference type="NCBI Taxonomy" id="1547892"/>
    <lineage>
        <taxon>Bacteria</taxon>
        <taxon>Bacillati</taxon>
        <taxon>Actinomycetota</taxon>
        <taxon>Actinomycetes</taxon>
        <taxon>Micromonosporales</taxon>
        <taxon>Micromonosporaceae</taxon>
        <taxon>Actinoplanes</taxon>
    </lineage>
</organism>